<evidence type="ECO:0000256" key="11">
    <source>
        <dbReference type="ARBA" id="ARBA00022723"/>
    </source>
</evidence>
<dbReference type="PIRSF" id="PIRSF000169">
    <property type="entry name" value="SDH_D"/>
    <property type="match status" value="1"/>
</dbReference>
<keyword evidence="15 16" id="KW-0472">Membrane</keyword>
<evidence type="ECO:0000256" key="8">
    <source>
        <dbReference type="ARBA" id="ARBA00022532"/>
    </source>
</evidence>
<evidence type="ECO:0000256" key="17">
    <source>
        <dbReference type="PIRSR" id="PIRSR000169-1"/>
    </source>
</evidence>
<dbReference type="RefSeq" id="WP_013516649.1">
    <property type="nucleotide sequence ID" value="NC_014909.2"/>
</dbReference>
<sequence>MVFIKKLNLLKKHGVYEWLIVRFSAMLMILYILYILNFMCFNHNVSYEQWRSFFYSNKIRLFSIIILFFVLQHTWIGIRHVLEDYIKSVQFKRLGMKLIGIVIYTYLLSGIVIIWGV</sequence>
<keyword evidence="10 19" id="KW-0812">Transmembrane</keyword>
<evidence type="ECO:0000256" key="9">
    <source>
        <dbReference type="ARBA" id="ARBA00022617"/>
    </source>
</evidence>
<dbReference type="EMBL" id="CP002189">
    <property type="protein sequence ID" value="ADV33724.1"/>
    <property type="molecule type" value="Genomic_DNA"/>
</dbReference>
<evidence type="ECO:0000256" key="4">
    <source>
        <dbReference type="ARBA" id="ARBA00019425"/>
    </source>
</evidence>
<evidence type="ECO:0000313" key="21">
    <source>
        <dbReference type="Proteomes" id="UP000007464"/>
    </source>
</evidence>
<evidence type="ECO:0000256" key="5">
    <source>
        <dbReference type="ARBA" id="ARBA00022448"/>
    </source>
</evidence>
<dbReference type="GO" id="GO:0017004">
    <property type="term" value="P:cytochrome complex assembly"/>
    <property type="evidence" value="ECO:0007669"/>
    <property type="project" value="TreeGrafter"/>
</dbReference>
<evidence type="ECO:0000256" key="16">
    <source>
        <dbReference type="PIRNR" id="PIRNR000169"/>
    </source>
</evidence>
<dbReference type="GO" id="GO:0020037">
    <property type="term" value="F:heme binding"/>
    <property type="evidence" value="ECO:0007669"/>
    <property type="project" value="InterPro"/>
</dbReference>
<evidence type="ECO:0000256" key="6">
    <source>
        <dbReference type="ARBA" id="ARBA00022475"/>
    </source>
</evidence>
<keyword evidence="11 18" id="KW-0479">Metal-binding</keyword>
<dbReference type="SUPFAM" id="SSF81343">
    <property type="entry name" value="Fumarate reductase respiratory complex transmembrane subunits"/>
    <property type="match status" value="1"/>
</dbReference>
<feature type="binding site" evidence="17">
    <location>
        <position position="85"/>
    </location>
    <ligand>
        <name>a ubiquinone</name>
        <dbReference type="ChEBI" id="CHEBI:16389"/>
    </ligand>
</feature>
<dbReference type="OrthoDB" id="5612767at2"/>
<organism evidence="20 21">
    <name type="scientific">Blochmanniella vafra (strain BVAF)</name>
    <dbReference type="NCBI Taxonomy" id="859654"/>
    <lineage>
        <taxon>Bacteria</taxon>
        <taxon>Pseudomonadati</taxon>
        <taxon>Pseudomonadota</taxon>
        <taxon>Gammaproteobacteria</taxon>
        <taxon>Enterobacterales</taxon>
        <taxon>Enterobacteriaceae</taxon>
        <taxon>ant endosymbionts</taxon>
        <taxon>Candidatus Blochmanniella</taxon>
    </lineage>
</organism>
<evidence type="ECO:0000256" key="7">
    <source>
        <dbReference type="ARBA" id="ARBA00022519"/>
    </source>
</evidence>
<name>E8Q6X7_BLOVB</name>
<feature type="binding site" description="axial binding residue" evidence="18">
    <location>
        <position position="73"/>
    </location>
    <ligand>
        <name>heme</name>
        <dbReference type="ChEBI" id="CHEBI:30413"/>
        <note>ligand shared with second transmembrane subunit</note>
    </ligand>
    <ligandPart>
        <name>Fe</name>
        <dbReference type="ChEBI" id="CHEBI:18248"/>
    </ligandPart>
</feature>
<dbReference type="CDD" id="cd03494">
    <property type="entry name" value="SQR_TypeC_SdhD"/>
    <property type="match status" value="1"/>
</dbReference>
<evidence type="ECO:0000256" key="1">
    <source>
        <dbReference type="ARBA" id="ARBA00004050"/>
    </source>
</evidence>
<gene>
    <name evidence="20" type="primary">sdhD</name>
    <name evidence="20" type="ordered locus">BVAF_330</name>
</gene>
<accession>E8Q6X7</accession>
<evidence type="ECO:0000256" key="18">
    <source>
        <dbReference type="PIRSR" id="PIRSR000169-2"/>
    </source>
</evidence>
<reference evidence="20 21" key="1">
    <citation type="journal article" date="2010" name="BMC Genomics">
        <title>Unprecedented loss of ammonia assimilation capability in a urease-encoding bacterial mutualist.</title>
        <authorList>
            <person name="Williams L.E."/>
            <person name="Wernegreen J.J."/>
        </authorList>
    </citation>
    <scope>NUCLEOTIDE SEQUENCE [LARGE SCALE GENOMIC DNA]</scope>
    <source>
        <strain evidence="20 21">BVAF</strain>
    </source>
</reference>
<keyword evidence="6 16" id="KW-1003">Cell membrane</keyword>
<keyword evidence="7 16" id="KW-0997">Cell inner membrane</keyword>
<evidence type="ECO:0000256" key="19">
    <source>
        <dbReference type="SAM" id="Phobius"/>
    </source>
</evidence>
<evidence type="ECO:0000256" key="13">
    <source>
        <dbReference type="ARBA" id="ARBA00022989"/>
    </source>
</evidence>
<dbReference type="InterPro" id="IPR014312">
    <property type="entry name" value="Succ_DH_anchor"/>
</dbReference>
<dbReference type="STRING" id="859654.BVAF_330"/>
<evidence type="ECO:0000256" key="3">
    <source>
        <dbReference type="ARBA" id="ARBA00005163"/>
    </source>
</evidence>
<evidence type="ECO:0000256" key="10">
    <source>
        <dbReference type="ARBA" id="ARBA00022692"/>
    </source>
</evidence>
<evidence type="ECO:0000256" key="14">
    <source>
        <dbReference type="ARBA" id="ARBA00023004"/>
    </source>
</evidence>
<dbReference type="KEGG" id="bva:BVAF_330"/>
<dbReference type="Pfam" id="PF01127">
    <property type="entry name" value="Sdh_cyt"/>
    <property type="match status" value="1"/>
</dbReference>
<dbReference type="GO" id="GO:0009055">
    <property type="term" value="F:electron transfer activity"/>
    <property type="evidence" value="ECO:0007669"/>
    <property type="project" value="TreeGrafter"/>
</dbReference>
<keyword evidence="12 16" id="KW-0249">Electron transport</keyword>
<dbReference type="GO" id="GO:0046872">
    <property type="term" value="F:metal ion binding"/>
    <property type="evidence" value="ECO:0007669"/>
    <property type="project" value="UniProtKB-KW"/>
</dbReference>
<keyword evidence="8 16" id="KW-0816">Tricarboxylic acid cycle</keyword>
<evidence type="ECO:0000256" key="15">
    <source>
        <dbReference type="ARBA" id="ARBA00023136"/>
    </source>
</evidence>
<dbReference type="NCBIfam" id="TIGR02968">
    <property type="entry name" value="succ_dehyd_anc"/>
    <property type="match status" value="1"/>
</dbReference>
<keyword evidence="13 19" id="KW-1133">Transmembrane helix</keyword>
<dbReference type="GO" id="GO:0006099">
    <property type="term" value="P:tricarboxylic acid cycle"/>
    <property type="evidence" value="ECO:0007669"/>
    <property type="project" value="UniProtKB-UniRule"/>
</dbReference>
<dbReference type="InterPro" id="IPR000701">
    <property type="entry name" value="SuccDH_FuR_B_TM-su"/>
</dbReference>
<comment type="pathway">
    <text evidence="3 16">Carbohydrate metabolism; tricarboxylic acid cycle.</text>
</comment>
<dbReference type="GO" id="GO:0005886">
    <property type="term" value="C:plasma membrane"/>
    <property type="evidence" value="ECO:0007669"/>
    <property type="project" value="UniProtKB-SubCell"/>
</dbReference>
<dbReference type="AlphaFoldDB" id="E8Q6X7"/>
<dbReference type="PANTHER" id="PTHR38689">
    <property type="entry name" value="SUCCINATE DEHYDROGENASE HYDROPHOBIC MEMBRANE ANCHOR SUBUNIT"/>
    <property type="match status" value="1"/>
</dbReference>
<dbReference type="InterPro" id="IPR034804">
    <property type="entry name" value="SQR/QFR_C/D"/>
</dbReference>
<keyword evidence="21" id="KW-1185">Reference proteome</keyword>
<keyword evidence="9 18" id="KW-0349">Heme</keyword>
<feature type="transmembrane region" description="Helical" evidence="19">
    <location>
        <begin position="94"/>
        <end position="115"/>
    </location>
</feature>
<keyword evidence="5 16" id="KW-0813">Transport</keyword>
<feature type="transmembrane region" description="Helical" evidence="19">
    <location>
        <begin position="20"/>
        <end position="39"/>
    </location>
</feature>
<dbReference type="Gene3D" id="1.20.1300.10">
    <property type="entry name" value="Fumarate reductase/succinate dehydrogenase, transmembrane subunit"/>
    <property type="match status" value="1"/>
</dbReference>
<comment type="subcellular location">
    <subcellularLocation>
        <location evidence="2 16">Cell inner membrane</location>
        <topology evidence="2 16">Multi-pass membrane protein</topology>
    </subcellularLocation>
</comment>
<dbReference type="Proteomes" id="UP000007464">
    <property type="component" value="Chromosome"/>
</dbReference>
<keyword evidence="14 18" id="KW-0408">Iron</keyword>
<dbReference type="UniPathway" id="UPA00223"/>
<evidence type="ECO:0000256" key="12">
    <source>
        <dbReference type="ARBA" id="ARBA00022982"/>
    </source>
</evidence>
<comment type="cofactor">
    <cofactor evidence="18">
        <name>heme</name>
        <dbReference type="ChEBI" id="CHEBI:30413"/>
    </cofactor>
    <text evidence="18">The heme is bound between the two transmembrane subunits.</text>
</comment>
<dbReference type="HOGENOM" id="CLU_151315_2_0_6"/>
<feature type="transmembrane region" description="Helical" evidence="19">
    <location>
        <begin position="59"/>
        <end position="82"/>
    </location>
</feature>
<dbReference type="PANTHER" id="PTHR38689:SF1">
    <property type="entry name" value="SUCCINATE DEHYDROGENASE HYDROPHOBIC MEMBRANE ANCHOR SUBUNIT"/>
    <property type="match status" value="1"/>
</dbReference>
<evidence type="ECO:0000256" key="2">
    <source>
        <dbReference type="ARBA" id="ARBA00004429"/>
    </source>
</evidence>
<proteinExistence type="predicted"/>
<evidence type="ECO:0000313" key="20">
    <source>
        <dbReference type="EMBL" id="ADV33724.1"/>
    </source>
</evidence>
<comment type="function">
    <text evidence="1 16">Membrane-anchoring subunit of succinate dehydrogenase (SDH).</text>
</comment>
<protein>
    <recommendedName>
        <fullName evidence="4 16">Succinate dehydrogenase hydrophobic membrane anchor subunit</fullName>
    </recommendedName>
</protein>